<accession>A0A917SY29</accession>
<dbReference type="EMBL" id="BMNA01000004">
    <property type="protein sequence ID" value="GGM02493.1"/>
    <property type="molecule type" value="Genomic_DNA"/>
</dbReference>
<reference evidence="1" key="2">
    <citation type="submission" date="2020-09" db="EMBL/GenBank/DDBJ databases">
        <authorList>
            <person name="Sun Q."/>
            <person name="Zhou Y."/>
        </authorList>
    </citation>
    <scope>NUCLEOTIDE SEQUENCE</scope>
    <source>
        <strain evidence="1">CGMCC 4.7308</strain>
    </source>
</reference>
<dbReference type="Proteomes" id="UP000655208">
    <property type="component" value="Unassembled WGS sequence"/>
</dbReference>
<protein>
    <submittedName>
        <fullName evidence="1">Uncharacterized protein</fullName>
    </submittedName>
</protein>
<evidence type="ECO:0000313" key="2">
    <source>
        <dbReference type="Proteomes" id="UP000655208"/>
    </source>
</evidence>
<gene>
    <name evidence="1" type="ORF">GCM10011594_23240</name>
</gene>
<reference evidence="1" key="1">
    <citation type="journal article" date="2014" name="Int. J. Syst. Evol. Microbiol.">
        <title>Complete genome sequence of Corynebacterium casei LMG S-19264T (=DSM 44701T), isolated from a smear-ripened cheese.</title>
        <authorList>
            <consortium name="US DOE Joint Genome Institute (JGI-PGF)"/>
            <person name="Walter F."/>
            <person name="Albersmeier A."/>
            <person name="Kalinowski J."/>
            <person name="Ruckert C."/>
        </authorList>
    </citation>
    <scope>NUCLEOTIDE SEQUENCE</scope>
    <source>
        <strain evidence="1">CGMCC 4.7308</strain>
    </source>
</reference>
<name>A0A917SY29_9ACTN</name>
<sequence>MASPGSPDGNPRRCGVLQVTTGWHPTGWPQERGPSGPVTTEVDGMVHPGPAFGTAADRRTCTYRTHVDLQRVCSALCPEPAPSR</sequence>
<dbReference type="AlphaFoldDB" id="A0A917SY29"/>
<proteinExistence type="predicted"/>
<evidence type="ECO:0000313" key="1">
    <source>
        <dbReference type="EMBL" id="GGM02493.1"/>
    </source>
</evidence>
<keyword evidence="2" id="KW-1185">Reference proteome</keyword>
<organism evidence="1 2">
    <name type="scientific">Nakamurella endophytica</name>
    <dbReference type="NCBI Taxonomy" id="1748367"/>
    <lineage>
        <taxon>Bacteria</taxon>
        <taxon>Bacillati</taxon>
        <taxon>Actinomycetota</taxon>
        <taxon>Actinomycetes</taxon>
        <taxon>Nakamurellales</taxon>
        <taxon>Nakamurellaceae</taxon>
        <taxon>Nakamurella</taxon>
    </lineage>
</organism>
<comment type="caution">
    <text evidence="1">The sequence shown here is derived from an EMBL/GenBank/DDBJ whole genome shotgun (WGS) entry which is preliminary data.</text>
</comment>